<gene>
    <name evidence="2" type="ORF">ACFO0D_03760</name>
</gene>
<organism evidence="2 3">
    <name type="scientific">Deinococcus hohokamensis</name>
    <dbReference type="NCBI Taxonomy" id="309883"/>
    <lineage>
        <taxon>Bacteria</taxon>
        <taxon>Thermotogati</taxon>
        <taxon>Deinococcota</taxon>
        <taxon>Deinococci</taxon>
        <taxon>Deinococcales</taxon>
        <taxon>Deinococcaceae</taxon>
        <taxon>Deinococcus</taxon>
    </lineage>
</organism>
<proteinExistence type="predicted"/>
<evidence type="ECO:0000313" key="2">
    <source>
        <dbReference type="EMBL" id="MFC4637454.1"/>
    </source>
</evidence>
<protein>
    <recommendedName>
        <fullName evidence="4">Rhodanese domain-containing protein</fullName>
    </recommendedName>
</protein>
<dbReference type="EMBL" id="JBHSEI010000001">
    <property type="protein sequence ID" value="MFC4637454.1"/>
    <property type="molecule type" value="Genomic_DNA"/>
</dbReference>
<feature type="chain" id="PRO_5045062670" description="Rhodanese domain-containing protein" evidence="1">
    <location>
        <begin position="32"/>
        <end position="197"/>
    </location>
</feature>
<evidence type="ECO:0000256" key="1">
    <source>
        <dbReference type="SAM" id="SignalP"/>
    </source>
</evidence>
<evidence type="ECO:0008006" key="4">
    <source>
        <dbReference type="Google" id="ProtNLM"/>
    </source>
</evidence>
<name>A0ABV9I529_9DEIO</name>
<reference evidence="3" key="1">
    <citation type="journal article" date="2019" name="Int. J. Syst. Evol. Microbiol.">
        <title>The Global Catalogue of Microorganisms (GCM) 10K type strain sequencing project: providing services to taxonomists for standard genome sequencing and annotation.</title>
        <authorList>
            <consortium name="The Broad Institute Genomics Platform"/>
            <consortium name="The Broad Institute Genome Sequencing Center for Infectious Disease"/>
            <person name="Wu L."/>
            <person name="Ma J."/>
        </authorList>
    </citation>
    <scope>NUCLEOTIDE SEQUENCE [LARGE SCALE GENOMIC DNA]</scope>
    <source>
        <strain evidence="3">CCUG 55995</strain>
    </source>
</reference>
<evidence type="ECO:0000313" key="3">
    <source>
        <dbReference type="Proteomes" id="UP001595952"/>
    </source>
</evidence>
<keyword evidence="3" id="KW-1185">Reference proteome</keyword>
<feature type="signal peptide" evidence="1">
    <location>
        <begin position="1"/>
        <end position="31"/>
    </location>
</feature>
<sequence>MPTLPFSRSLLLSLATCSAAGLCLLGAPAHAAPGSTSATSKARQQALLKVTALARASVSDAALAAAQPGTQVVTIAGDYLYHRDVRMRTYDLDTFLRARIPHIDALAAQGAQIMFWCKDGYAPTAKLSDILGQGGLIAVADADAPQGVRWSPAPYKASVLDETAIDRYVVWRQATFPAKPQPWGLDTIYILPAPAKS</sequence>
<accession>A0ABV9I529</accession>
<dbReference type="RefSeq" id="WP_380060473.1">
    <property type="nucleotide sequence ID" value="NZ_JBHSEI010000001.1"/>
</dbReference>
<comment type="caution">
    <text evidence="2">The sequence shown here is derived from an EMBL/GenBank/DDBJ whole genome shotgun (WGS) entry which is preliminary data.</text>
</comment>
<dbReference type="Proteomes" id="UP001595952">
    <property type="component" value="Unassembled WGS sequence"/>
</dbReference>
<keyword evidence="1" id="KW-0732">Signal</keyword>